<dbReference type="EMBL" id="JACSQK010000002">
    <property type="protein sequence ID" value="MBD7959695.1"/>
    <property type="molecule type" value="Genomic_DNA"/>
</dbReference>
<comment type="caution">
    <text evidence="7">The sequence shown here is derived from an EMBL/GenBank/DDBJ whole genome shotgun (WGS) entry which is preliminary data.</text>
</comment>
<evidence type="ECO:0000256" key="3">
    <source>
        <dbReference type="ARBA" id="ARBA00022692"/>
    </source>
</evidence>
<keyword evidence="5 6" id="KW-0472">Membrane</keyword>
<feature type="transmembrane region" description="Helical" evidence="6">
    <location>
        <begin position="76"/>
        <end position="94"/>
    </location>
</feature>
<proteinExistence type="predicted"/>
<evidence type="ECO:0000256" key="1">
    <source>
        <dbReference type="ARBA" id="ARBA00004651"/>
    </source>
</evidence>
<evidence type="ECO:0000256" key="6">
    <source>
        <dbReference type="SAM" id="Phobius"/>
    </source>
</evidence>
<feature type="transmembrane region" description="Helical" evidence="6">
    <location>
        <begin position="191"/>
        <end position="211"/>
    </location>
</feature>
<dbReference type="InterPro" id="IPR001123">
    <property type="entry name" value="LeuE-type"/>
</dbReference>
<dbReference type="RefSeq" id="WP_191722103.1">
    <property type="nucleotide sequence ID" value="NZ_JACSQK010000002.1"/>
</dbReference>
<keyword evidence="3 6" id="KW-0812">Transmembrane</keyword>
<gene>
    <name evidence="7" type="ORF">H9646_04300</name>
</gene>
<feature type="transmembrane region" description="Helical" evidence="6">
    <location>
        <begin position="42"/>
        <end position="64"/>
    </location>
</feature>
<reference evidence="7 8" key="1">
    <citation type="submission" date="2020-08" db="EMBL/GenBank/DDBJ databases">
        <title>A Genomic Blueprint of the Chicken Gut Microbiome.</title>
        <authorList>
            <person name="Gilroy R."/>
            <person name="Ravi A."/>
            <person name="Getino M."/>
            <person name="Pursley I."/>
            <person name="Horton D.L."/>
            <person name="Alikhan N.-F."/>
            <person name="Baker D."/>
            <person name="Gharbi K."/>
            <person name="Hall N."/>
            <person name="Watson M."/>
            <person name="Adriaenssens E.M."/>
            <person name="Foster-Nyarko E."/>
            <person name="Jarju S."/>
            <person name="Secka A."/>
            <person name="Antonio M."/>
            <person name="Oren A."/>
            <person name="Chaudhuri R."/>
            <person name="La Ragione R.M."/>
            <person name="Hildebrand F."/>
            <person name="Pallen M.J."/>
        </authorList>
    </citation>
    <scope>NUCLEOTIDE SEQUENCE [LARGE SCALE GENOMIC DNA]</scope>
    <source>
        <strain evidence="7 8">Sa2CVA6</strain>
    </source>
</reference>
<evidence type="ECO:0000256" key="2">
    <source>
        <dbReference type="ARBA" id="ARBA00022475"/>
    </source>
</evidence>
<accession>A0ABR8S893</accession>
<keyword evidence="8" id="KW-1185">Reference proteome</keyword>
<protein>
    <submittedName>
        <fullName evidence="7">LysE family translocator</fullName>
    </submittedName>
</protein>
<sequence>MTDLNFSLTALFAASVVSLLVTPGPVTLLVLRAGLAGGMRHALQTIAGTNAASLVLIAVSTLLIKGLLVMDDAVMVGIRLLGCAYISTIAWGMVREALQMPQTAAPAGGQASAGLVAAPAGFVRGFALGISNPKDIIFFASFLPQFMGVLPSPDHSIALLTGLWIVLDFSTLLLLTLLVRKLVRPALQRSLLLVAAVLLLVIGVGGLVHALHGMLWG</sequence>
<keyword evidence="4 6" id="KW-1133">Transmembrane helix</keyword>
<feature type="transmembrane region" description="Helical" evidence="6">
    <location>
        <begin position="157"/>
        <end position="179"/>
    </location>
</feature>
<keyword evidence="2" id="KW-1003">Cell membrane</keyword>
<dbReference type="PANTHER" id="PTHR30086:SF20">
    <property type="entry name" value="ARGININE EXPORTER PROTEIN ARGO-RELATED"/>
    <property type="match status" value="1"/>
</dbReference>
<evidence type="ECO:0000313" key="7">
    <source>
        <dbReference type="EMBL" id="MBD7959695.1"/>
    </source>
</evidence>
<evidence type="ECO:0000313" key="8">
    <source>
        <dbReference type="Proteomes" id="UP000634919"/>
    </source>
</evidence>
<comment type="subcellular location">
    <subcellularLocation>
        <location evidence="1">Cell membrane</location>
        <topology evidence="1">Multi-pass membrane protein</topology>
    </subcellularLocation>
</comment>
<dbReference type="Proteomes" id="UP000634919">
    <property type="component" value="Unassembled WGS sequence"/>
</dbReference>
<evidence type="ECO:0000256" key="5">
    <source>
        <dbReference type="ARBA" id="ARBA00023136"/>
    </source>
</evidence>
<dbReference type="Pfam" id="PF01810">
    <property type="entry name" value="LysE"/>
    <property type="match status" value="1"/>
</dbReference>
<dbReference type="PANTHER" id="PTHR30086">
    <property type="entry name" value="ARGININE EXPORTER PROTEIN ARGO"/>
    <property type="match status" value="1"/>
</dbReference>
<evidence type="ECO:0000256" key="4">
    <source>
        <dbReference type="ARBA" id="ARBA00022989"/>
    </source>
</evidence>
<organism evidence="7 8">
    <name type="scientific">Comamonas avium</name>
    <dbReference type="NCBI Taxonomy" id="2762231"/>
    <lineage>
        <taxon>Bacteria</taxon>
        <taxon>Pseudomonadati</taxon>
        <taxon>Pseudomonadota</taxon>
        <taxon>Betaproteobacteria</taxon>
        <taxon>Burkholderiales</taxon>
        <taxon>Comamonadaceae</taxon>
        <taxon>Comamonas</taxon>
    </lineage>
</organism>
<name>A0ABR8S893_9BURK</name>